<dbReference type="EMBL" id="NDYI01000005">
    <property type="protein sequence ID" value="OXZ39482.1"/>
    <property type="molecule type" value="Genomic_DNA"/>
</dbReference>
<dbReference type="Proteomes" id="UP000215361">
    <property type="component" value="Unassembled WGS sequence"/>
</dbReference>
<evidence type="ECO:0000313" key="1">
    <source>
        <dbReference type="EMBL" id="OXZ39482.1"/>
    </source>
</evidence>
<dbReference type="InterPro" id="IPR012116">
    <property type="entry name" value="Gly_reductase_pC_asu"/>
</dbReference>
<dbReference type="AlphaFoldDB" id="A0A133N2W9"/>
<organism evidence="1 2">
    <name type="scientific">Finegoldia magna</name>
    <name type="common">Peptostreptococcus magnus</name>
    <dbReference type="NCBI Taxonomy" id="1260"/>
    <lineage>
        <taxon>Bacteria</taxon>
        <taxon>Bacillati</taxon>
        <taxon>Bacillota</taxon>
        <taxon>Tissierellia</taxon>
        <taxon>Tissierellales</taxon>
        <taxon>Peptoniphilaceae</taxon>
        <taxon>Finegoldia</taxon>
    </lineage>
</organism>
<accession>A0A133N2W9</accession>
<dbReference type="Gene3D" id="3.40.718.10">
    <property type="entry name" value="Isopropylmalate Dehydrogenase"/>
    <property type="match status" value="1"/>
</dbReference>
<protein>
    <submittedName>
        <fullName evidence="1">Glycine reductase</fullName>
    </submittedName>
</protein>
<dbReference type="GO" id="GO:0016747">
    <property type="term" value="F:acyltransferase activity, transferring groups other than amino-acyl groups"/>
    <property type="evidence" value="ECO:0007669"/>
    <property type="project" value="InterPro"/>
</dbReference>
<gene>
    <name evidence="1" type="ORF">B9N56_01840</name>
</gene>
<reference evidence="2" key="1">
    <citation type="submission" date="2017-04" db="EMBL/GenBank/DDBJ databases">
        <title>Finegoldia magna isolated from orthopedic joint implant-associated infections.</title>
        <authorList>
            <person name="Bjorklund S."/>
            <person name="Bruggemann H."/>
            <person name="Jensen A."/>
            <person name="Hellmark B."/>
            <person name="Soderquist B."/>
        </authorList>
    </citation>
    <scope>NUCLEOTIDE SEQUENCE [LARGE SCALE GENOMIC DNA]</scope>
    <source>
        <strain evidence="2">08T492</strain>
    </source>
</reference>
<sequence length="381" mass="41177">MDNKKISEVFLEISEAIESGKFGKKVKIGLTTLGSEHGVENMKKAIELAKSDLFEVVVIGERVDDEHETYEVDNDEDMYKKMEELLDSGEIQACVTLHYNFPIGVSTVGRVYTPGHGKEMFLATTTGTSDTERTKAMVRNAVAGIIAAKSCGIAKPTVGILNIDGARQVEKALKHFKDNGFDIEFAESQRADGGIVMRGNDLLMGSCDVMVTDSLTGNLLMKMFGSFTSGGNYETTGFGYGPGIGEGYERNIFIVSRASGAPVVANALKYAYQTVAGGIDNNKKSIYKQAHKADFNGILESLSKKEAPKASSEEVKMPDKEVVSATISGIDILEIEDAVQALWKENIYAESGMGCTGPIVQVSDANLDKASQILKQNGYIE</sequence>
<proteinExistence type="predicted"/>
<dbReference type="GO" id="GO:0006633">
    <property type="term" value="P:fatty acid biosynthetic process"/>
    <property type="evidence" value="ECO:0007669"/>
    <property type="project" value="InterPro"/>
</dbReference>
<dbReference type="RefSeq" id="WP_002837514.1">
    <property type="nucleotide sequence ID" value="NZ_CABKMR010000001.1"/>
</dbReference>
<dbReference type="SUPFAM" id="SSF53659">
    <property type="entry name" value="Isocitrate/Isopropylmalate dehydrogenase-like"/>
    <property type="match status" value="1"/>
</dbReference>
<evidence type="ECO:0000313" key="2">
    <source>
        <dbReference type="Proteomes" id="UP000215361"/>
    </source>
</evidence>
<dbReference type="OMA" id="LGWGYGP"/>
<comment type="caution">
    <text evidence="1">The sequence shown here is derived from an EMBL/GenBank/DDBJ whole genome shotgun (WGS) entry which is preliminary data.</text>
</comment>
<dbReference type="NCBIfam" id="NF040747">
    <property type="entry name" value="reduct_C_alpha"/>
    <property type="match status" value="1"/>
</dbReference>
<dbReference type="Pfam" id="PF02504">
    <property type="entry name" value="FA_synthesis"/>
    <property type="match status" value="1"/>
</dbReference>
<dbReference type="PIRSF" id="PIRSF036593">
    <property type="entry name" value="GrdD"/>
    <property type="match status" value="1"/>
</dbReference>
<name>A0A133N2W9_FINMA</name>
<dbReference type="InterPro" id="IPR003664">
    <property type="entry name" value="FA_synthesis"/>
</dbReference>